<evidence type="ECO:0000256" key="2">
    <source>
        <dbReference type="ARBA" id="ARBA00022438"/>
    </source>
</evidence>
<dbReference type="GO" id="GO:0006508">
    <property type="term" value="P:proteolysis"/>
    <property type="evidence" value="ECO:0007669"/>
    <property type="project" value="UniProtKB-KW"/>
</dbReference>
<dbReference type="SUPFAM" id="SSF53187">
    <property type="entry name" value="Zn-dependent exopeptidases"/>
    <property type="match status" value="1"/>
</dbReference>
<dbReference type="Gene3D" id="3.40.50.10590">
    <property type="entry name" value="Zn-dependent exopeptidases"/>
    <property type="match status" value="1"/>
</dbReference>
<protein>
    <submittedName>
        <fullName evidence="6">Cytosol aminopeptidase family, catalytic domain-containing protein</fullName>
    </submittedName>
</protein>
<dbReference type="InterPro" id="IPR011356">
    <property type="entry name" value="Leucine_aapep/pepB"/>
</dbReference>
<dbReference type="Pfam" id="PF00883">
    <property type="entry name" value="Peptidase_M17"/>
    <property type="match status" value="1"/>
</dbReference>
<evidence type="ECO:0000256" key="1">
    <source>
        <dbReference type="ARBA" id="ARBA00009528"/>
    </source>
</evidence>
<reference evidence="6" key="1">
    <citation type="submission" date="2022-01" db="EMBL/GenBank/DDBJ databases">
        <title>Genome Sequence Resource for Two Populations of Ditylenchus destructor, the Migratory Endoparasitic Phytonematode.</title>
        <authorList>
            <person name="Zhang H."/>
            <person name="Lin R."/>
            <person name="Xie B."/>
        </authorList>
    </citation>
    <scope>NUCLEOTIDE SEQUENCE</scope>
    <source>
        <strain evidence="6">BazhouSP</strain>
    </source>
</reference>
<dbReference type="CDD" id="cd00433">
    <property type="entry name" value="Peptidase_M17"/>
    <property type="match status" value="1"/>
</dbReference>
<dbReference type="InterPro" id="IPR000819">
    <property type="entry name" value="Peptidase_M17_C"/>
</dbReference>
<accession>A0AAD4NEK7</accession>
<proteinExistence type="inferred from homology"/>
<gene>
    <name evidence="6" type="ORF">DdX_02626</name>
</gene>
<dbReference type="Proteomes" id="UP001201812">
    <property type="component" value="Unassembled WGS sequence"/>
</dbReference>
<keyword evidence="7" id="KW-1185">Reference proteome</keyword>
<dbReference type="PRINTS" id="PR00481">
    <property type="entry name" value="LAMNOPPTDASE"/>
</dbReference>
<dbReference type="AlphaFoldDB" id="A0AAD4NEK7"/>
<dbReference type="GO" id="GO:0005737">
    <property type="term" value="C:cytoplasm"/>
    <property type="evidence" value="ECO:0007669"/>
    <property type="project" value="InterPro"/>
</dbReference>
<evidence type="ECO:0000256" key="3">
    <source>
        <dbReference type="ARBA" id="ARBA00022670"/>
    </source>
</evidence>
<dbReference type="PANTHER" id="PTHR11963:SF4">
    <property type="entry name" value="AMINOPEPTIDASE NPEPL1-RELATED"/>
    <property type="match status" value="1"/>
</dbReference>
<dbReference type="Gene3D" id="3.40.630.10">
    <property type="entry name" value="Zn peptidases"/>
    <property type="match status" value="1"/>
</dbReference>
<keyword evidence="2 6" id="KW-0031">Aminopeptidase</keyword>
<evidence type="ECO:0000256" key="4">
    <source>
        <dbReference type="ARBA" id="ARBA00022801"/>
    </source>
</evidence>
<dbReference type="PROSITE" id="PS00631">
    <property type="entry name" value="CYTOSOL_AP"/>
    <property type="match status" value="1"/>
</dbReference>
<keyword evidence="4" id="KW-0378">Hydrolase</keyword>
<evidence type="ECO:0000313" key="6">
    <source>
        <dbReference type="EMBL" id="KAI1725937.1"/>
    </source>
</evidence>
<dbReference type="EMBL" id="JAKKPZ010000002">
    <property type="protein sequence ID" value="KAI1725937.1"/>
    <property type="molecule type" value="Genomic_DNA"/>
</dbReference>
<organism evidence="6 7">
    <name type="scientific">Ditylenchus destructor</name>
    <dbReference type="NCBI Taxonomy" id="166010"/>
    <lineage>
        <taxon>Eukaryota</taxon>
        <taxon>Metazoa</taxon>
        <taxon>Ecdysozoa</taxon>
        <taxon>Nematoda</taxon>
        <taxon>Chromadorea</taxon>
        <taxon>Rhabditida</taxon>
        <taxon>Tylenchina</taxon>
        <taxon>Tylenchomorpha</taxon>
        <taxon>Sphaerularioidea</taxon>
        <taxon>Anguinidae</taxon>
        <taxon>Anguininae</taxon>
        <taxon>Ditylenchus</taxon>
    </lineage>
</organism>
<dbReference type="GO" id="GO:0030145">
    <property type="term" value="F:manganese ion binding"/>
    <property type="evidence" value="ECO:0007669"/>
    <property type="project" value="InterPro"/>
</dbReference>
<dbReference type="GO" id="GO:0070006">
    <property type="term" value="F:metalloaminopeptidase activity"/>
    <property type="evidence" value="ECO:0007669"/>
    <property type="project" value="InterPro"/>
</dbReference>
<comment type="similarity">
    <text evidence="1">Belongs to the peptidase M17 family.</text>
</comment>
<keyword evidence="3" id="KW-0645">Protease</keyword>
<evidence type="ECO:0000313" key="7">
    <source>
        <dbReference type="Proteomes" id="UP001201812"/>
    </source>
</evidence>
<evidence type="ECO:0000259" key="5">
    <source>
        <dbReference type="PROSITE" id="PS00631"/>
    </source>
</evidence>
<sequence length="439" mass="46804">MLLISIEVLIRINAFILPGSTLKNERMSSLKIVAGLTKHIGLPNSQVILIGKNKLLKALKLENDLAQKLVGIDDRLFSAALKQLSSSGSVPLYLDLAKSLGAKDVAFLQNLCESIRLCTRLIDTPANFLTTDALADEALAQAEMLDVGIKKTIIKGDELLRQGFGGIYHVGKAALNPPIFVCLSHTPDSAKESYALVGKGIVYDTGGMQIKGKESMPSMKNDMGGAAACLAGFLTLVKSGFRENLHCLLCIAENNISPAANKPSDIITQLSGKTVEIVNTDAEGRLVLADGVFYAKNTLKANTIIDMATLTGAQSWATGRIHAAILTNKEKVEIECIKAGRKSGDMVHPLPYAPDLHFSDLKSTLADMNNANFGKKDGPPSAIAGLFIGAHIDFSDEVDWLHIDMAALGWDGERGTGYGPALIAALLAKHTPDVAVAQH</sequence>
<dbReference type="PANTHER" id="PTHR11963">
    <property type="entry name" value="LEUCINE AMINOPEPTIDASE-RELATED"/>
    <property type="match status" value="1"/>
</dbReference>
<comment type="caution">
    <text evidence="6">The sequence shown here is derived from an EMBL/GenBank/DDBJ whole genome shotgun (WGS) entry which is preliminary data.</text>
</comment>
<feature type="domain" description="Cytosol aminopeptidase" evidence="5">
    <location>
        <begin position="279"/>
        <end position="286"/>
    </location>
</feature>
<name>A0AAD4NEK7_9BILA</name>